<feature type="transmembrane region" description="Helical" evidence="1">
    <location>
        <begin position="957"/>
        <end position="978"/>
    </location>
</feature>
<feature type="transmembrane region" description="Helical" evidence="1">
    <location>
        <begin position="332"/>
        <end position="351"/>
    </location>
</feature>
<keyword evidence="1" id="KW-0812">Transmembrane</keyword>
<feature type="transmembrane region" description="Helical" evidence="1">
    <location>
        <begin position="1032"/>
        <end position="1053"/>
    </location>
</feature>
<dbReference type="PANTHER" id="PTHR32063">
    <property type="match status" value="1"/>
</dbReference>
<accession>A0A948RXU0</accession>
<dbReference type="Gene3D" id="3.30.70.1430">
    <property type="entry name" value="Multidrug efflux transporter AcrB pore domain"/>
    <property type="match status" value="2"/>
</dbReference>
<protein>
    <submittedName>
        <fullName evidence="2">Efflux RND transporter permease subunit</fullName>
    </submittedName>
</protein>
<proteinExistence type="predicted"/>
<dbReference type="Gene3D" id="1.20.1640.10">
    <property type="entry name" value="Multidrug efflux transporter AcrB transmembrane domain"/>
    <property type="match status" value="3"/>
</dbReference>
<dbReference type="SUPFAM" id="SSF82714">
    <property type="entry name" value="Multidrug efflux transporter AcrB TolC docking domain, DN and DC subdomains"/>
    <property type="match status" value="2"/>
</dbReference>
<feature type="transmembrane region" description="Helical" evidence="1">
    <location>
        <begin position="931"/>
        <end position="951"/>
    </location>
</feature>
<dbReference type="EMBL" id="JAHJDP010000065">
    <property type="protein sequence ID" value="MBU2691532.1"/>
    <property type="molecule type" value="Genomic_DNA"/>
</dbReference>
<feature type="transmembrane region" description="Helical" evidence="1">
    <location>
        <begin position="432"/>
        <end position="453"/>
    </location>
</feature>
<feature type="transmembrane region" description="Helical" evidence="1">
    <location>
        <begin position="512"/>
        <end position="534"/>
    </location>
</feature>
<feature type="transmembrane region" description="Helical" evidence="1">
    <location>
        <begin position="540"/>
        <end position="562"/>
    </location>
</feature>
<dbReference type="Gene3D" id="3.30.70.1320">
    <property type="entry name" value="Multidrug efflux transporter AcrB pore domain like"/>
    <property type="match status" value="1"/>
</dbReference>
<reference evidence="2" key="1">
    <citation type="submission" date="2021-05" db="EMBL/GenBank/DDBJ databases">
        <title>Energy efficiency and biological interactions define the core microbiome of deep oligotrophic groundwater.</title>
        <authorList>
            <person name="Mehrshad M."/>
            <person name="Lopez-Fernandez M."/>
            <person name="Bell E."/>
            <person name="Bernier-Latmani R."/>
            <person name="Bertilsson S."/>
            <person name="Dopson M."/>
        </authorList>
    </citation>
    <scope>NUCLEOTIDE SEQUENCE</scope>
    <source>
        <strain evidence="2">Modern_marine.mb.64</strain>
    </source>
</reference>
<feature type="transmembrane region" description="Helical" evidence="1">
    <location>
        <begin position="1073"/>
        <end position="1094"/>
    </location>
</feature>
<dbReference type="SUPFAM" id="SSF82866">
    <property type="entry name" value="Multidrug efflux transporter AcrB transmembrane domain"/>
    <property type="match status" value="2"/>
</dbReference>
<dbReference type="PANTHER" id="PTHR32063:SF0">
    <property type="entry name" value="SWARMING MOTILITY PROTEIN SWRC"/>
    <property type="match status" value="1"/>
</dbReference>
<dbReference type="Gene3D" id="3.30.2090.10">
    <property type="entry name" value="Multidrug efflux transporter AcrB TolC docking domain, DN and DC subdomains"/>
    <property type="match status" value="2"/>
</dbReference>
<feature type="transmembrane region" description="Helical" evidence="1">
    <location>
        <begin position="358"/>
        <end position="378"/>
    </location>
</feature>
<evidence type="ECO:0000313" key="3">
    <source>
        <dbReference type="Proteomes" id="UP000777784"/>
    </source>
</evidence>
<keyword evidence="1" id="KW-0472">Membrane</keyword>
<evidence type="ECO:0000256" key="1">
    <source>
        <dbReference type="SAM" id="Phobius"/>
    </source>
</evidence>
<sequence>MIRFFINHPVATWMLFAALMICGAYALPRLNIEAMPETELPSLTIHTRWNGASPSAVQRSITIPIEEAARKVHGIEELTSRSSPGRSQVTVSFRRDTNLEFARLEISEQLGAVRRNLPSTAGQPVIEPYVPEEFRTEDFFTFSLISTLTTNQLREEAEAWLVPRLLSIQGVADAEMQGGSRPLVKVLLDLELMERYNLTADGVYSRIEALDDILPAGAIRRSGLELSVSVKDSITLARLSRTTLRTIRGQPITLTHIAEITPSFEDPAYFVRINGKNVIQAVVAKRSGQNAVSVSRRLRSALPDIEKELPFPVTFEIDEDQGKALEGKLHELVYRSLIILGLLFVLLAIALRRVRLTAIVIFSILLAIVICLSLFYFFGISVNFITISGLTVCFGMLLDNSILVLDAIHRRLAGLTNGKNAREALVSGTREVAFPILATTLTTVVAFLSFIFLSGRLSLYYVPLAVSIGIAMLASIFVAFCWIPVALRNEAQKEIGKAGGPSPESESGGGRLLLRWCVGVLGLSVIGCVIFAILKDVGTLIDHWAWCAGILGVLFIVGAFVSYVEKITAFHLRFWWYPIVLMLGLFAGGYYIFRNEIHQGGFWRQGEEEQLGAYIERPVGTDVLLSSETMKLFEAELLPVPEGVHMKSWSWENRGYLEVKFEPELLRSEYPELFRNRLILLAEELGGMFIWIDGFGDPYLKGGRGGGLGNSRIKITGYNSKVLDQICDGAMTRLNQNRRVRNIRIASGDRFDRAAADESVIFIHRDRLVAYHLSVGEVLGYLRRLLGIETPWHMIVGGKDQRLMLSFSDAENIQYEQVIGKTMTTPNGEKVRLADLITLEMRPVIGSINREDQKYSRMLNWEYIGTDRMRQHYINDILDGIELPYGYTSEDVSGVRMTEEEEEQMRTVLILTLVFIFMTLAALFESVTLPMLVIISIPMALTGVVGLFWITDSTFDSSAKIGLVLLFGIVVNNAILLINRFRLQLRELVEEKGYGPDLVPAKNRLGAVDLWRLPAVERKELLRRAICDGTRIQLRSILLTSGTTIAGLLPLLIKITDTSEGKDIWENLALSSIGGLTSSTVLIISAIPAIYWVMSRFGWVVIRLWHRVRKKALPEAPSAEPEPDSVTG</sequence>
<comment type="caution">
    <text evidence="2">The sequence shown here is derived from an EMBL/GenBank/DDBJ whole genome shotgun (WGS) entry which is preliminary data.</text>
</comment>
<dbReference type="AlphaFoldDB" id="A0A948RXU0"/>
<keyword evidence="1" id="KW-1133">Transmembrane helix</keyword>
<dbReference type="SUPFAM" id="SSF82693">
    <property type="entry name" value="Multidrug efflux transporter AcrB pore domain, PN1, PN2, PC1 and PC2 subdomains"/>
    <property type="match status" value="2"/>
</dbReference>
<dbReference type="Gene3D" id="3.30.70.1440">
    <property type="entry name" value="Multidrug efflux transporter AcrB pore domain"/>
    <property type="match status" value="1"/>
</dbReference>
<dbReference type="PRINTS" id="PR00702">
    <property type="entry name" value="ACRIFLAVINRP"/>
</dbReference>
<name>A0A948RXU0_UNCEI</name>
<dbReference type="InterPro" id="IPR027463">
    <property type="entry name" value="AcrB_DN_DC_subdom"/>
</dbReference>
<dbReference type="InterPro" id="IPR001036">
    <property type="entry name" value="Acrflvin-R"/>
</dbReference>
<dbReference type="Pfam" id="PF00873">
    <property type="entry name" value="ACR_tran"/>
    <property type="match status" value="3"/>
</dbReference>
<evidence type="ECO:0000313" key="2">
    <source>
        <dbReference type="EMBL" id="MBU2691532.1"/>
    </source>
</evidence>
<feature type="transmembrane region" description="Helical" evidence="1">
    <location>
        <begin position="459"/>
        <end position="487"/>
    </location>
</feature>
<organism evidence="2 3">
    <name type="scientific">Eiseniibacteriota bacterium</name>
    <dbReference type="NCBI Taxonomy" id="2212470"/>
    <lineage>
        <taxon>Bacteria</taxon>
        <taxon>Candidatus Eiseniibacteriota</taxon>
    </lineage>
</organism>
<gene>
    <name evidence="2" type="ORF">KJ970_11450</name>
</gene>
<dbReference type="GO" id="GO:0042910">
    <property type="term" value="F:xenobiotic transmembrane transporter activity"/>
    <property type="evidence" value="ECO:0007669"/>
    <property type="project" value="TreeGrafter"/>
</dbReference>
<dbReference type="Proteomes" id="UP000777784">
    <property type="component" value="Unassembled WGS sequence"/>
</dbReference>
<feature type="transmembrane region" description="Helical" evidence="1">
    <location>
        <begin position="905"/>
        <end position="924"/>
    </location>
</feature>
<dbReference type="GO" id="GO:0005886">
    <property type="term" value="C:plasma membrane"/>
    <property type="evidence" value="ECO:0007669"/>
    <property type="project" value="TreeGrafter"/>
</dbReference>
<feature type="transmembrane region" description="Helical" evidence="1">
    <location>
        <begin position="384"/>
        <end position="405"/>
    </location>
</feature>
<feature type="transmembrane region" description="Helical" evidence="1">
    <location>
        <begin position="574"/>
        <end position="593"/>
    </location>
</feature>